<dbReference type="InterPro" id="IPR043519">
    <property type="entry name" value="NT_sf"/>
</dbReference>
<dbReference type="SUPFAM" id="SSF81301">
    <property type="entry name" value="Nucleotidyltransferase"/>
    <property type="match status" value="2"/>
</dbReference>
<dbReference type="GO" id="GO:0000820">
    <property type="term" value="P:regulation of glutamine family amino acid metabolic process"/>
    <property type="evidence" value="ECO:0007669"/>
    <property type="project" value="TreeGrafter"/>
</dbReference>
<dbReference type="GO" id="GO:0005524">
    <property type="term" value="F:ATP binding"/>
    <property type="evidence" value="ECO:0007669"/>
    <property type="project" value="UniProtKB-KW"/>
</dbReference>
<dbReference type="Pfam" id="PF03710">
    <property type="entry name" value="GlnE"/>
    <property type="match status" value="2"/>
</dbReference>
<feature type="domain" description="PII-uridylyltransferase/Glutamine-synthetase adenylyltransferase" evidence="8">
    <location>
        <begin position="836"/>
        <end position="972"/>
    </location>
</feature>
<dbReference type="GO" id="GO:0005829">
    <property type="term" value="C:cytosol"/>
    <property type="evidence" value="ECO:0007669"/>
    <property type="project" value="TreeGrafter"/>
</dbReference>
<keyword evidence="4" id="KW-0067">ATP-binding</keyword>
<dbReference type="InterPro" id="IPR023057">
    <property type="entry name" value="GlnE"/>
</dbReference>
<organism evidence="9">
    <name type="scientific">uncultured Actinomycetes bacterium</name>
    <dbReference type="NCBI Taxonomy" id="152507"/>
    <lineage>
        <taxon>Bacteria</taxon>
        <taxon>Bacillati</taxon>
        <taxon>Actinomycetota</taxon>
        <taxon>Actinomycetes</taxon>
        <taxon>environmental samples</taxon>
    </lineage>
</organism>
<evidence type="ECO:0000259" key="8">
    <source>
        <dbReference type="Pfam" id="PF08335"/>
    </source>
</evidence>
<dbReference type="EMBL" id="MF737519">
    <property type="protein sequence ID" value="AVZ43945.1"/>
    <property type="molecule type" value="Genomic_DNA"/>
</dbReference>
<keyword evidence="5" id="KW-0460">Magnesium</keyword>
<evidence type="ECO:0000313" key="9">
    <source>
        <dbReference type="EMBL" id="AVZ43945.1"/>
    </source>
</evidence>
<dbReference type="Gene3D" id="1.20.120.330">
    <property type="entry name" value="Nucleotidyltransferases domain 2"/>
    <property type="match status" value="2"/>
</dbReference>
<dbReference type="InterPro" id="IPR013546">
    <property type="entry name" value="PII_UdlTrfase/GS_AdlTrfase"/>
</dbReference>
<keyword evidence="6" id="KW-0511">Multifunctional enzyme</keyword>
<protein>
    <submittedName>
        <fullName evidence="9">Putative bifunctional glutamine-synthetase adenylyltransferase/deadenyltransferase</fullName>
    </submittedName>
</protein>
<reference evidence="9" key="1">
    <citation type="journal article" date="2018" name="Nature">
        <title>A distinct abundant group of microbial rhodopsins discovered using functional metagenomics.</title>
        <authorList>
            <person name="Pushkarev A."/>
            <person name="Inoue K."/>
            <person name="Larom S."/>
            <person name="Flores-Uribe J."/>
            <person name="Singh M."/>
            <person name="Konno M."/>
            <person name="Tomido S."/>
            <person name="Ito S."/>
            <person name="Nakamura R."/>
            <person name="Tsunoda S.P."/>
            <person name="Philsof A."/>
            <person name="Sharon I."/>
            <person name="Yutin N."/>
            <person name="Koonin E.V."/>
            <person name="Kandori H."/>
            <person name="Beja O."/>
        </authorList>
    </citation>
    <scope>NUCLEOTIDE SEQUENCE</scope>
</reference>
<accession>A0A2R4S934</accession>
<proteinExistence type="predicted"/>
<feature type="domain" description="Glutamate-ammonia ligase adenylyltransferase repeated" evidence="7">
    <location>
        <begin position="576"/>
        <end position="809"/>
    </location>
</feature>
<dbReference type="Gene3D" id="3.30.460.10">
    <property type="entry name" value="Beta Polymerase, domain 2"/>
    <property type="match status" value="2"/>
</dbReference>
<dbReference type="SUPFAM" id="SSF81593">
    <property type="entry name" value="Nucleotidyltransferase substrate binding subunit/domain"/>
    <property type="match status" value="2"/>
</dbReference>
<dbReference type="NCBIfam" id="NF010707">
    <property type="entry name" value="PRK14109.1"/>
    <property type="match status" value="1"/>
</dbReference>
<dbReference type="Pfam" id="PF08335">
    <property type="entry name" value="GlnD_UR_UTase"/>
    <property type="match status" value="2"/>
</dbReference>
<evidence type="ECO:0000256" key="3">
    <source>
        <dbReference type="ARBA" id="ARBA00022741"/>
    </source>
</evidence>
<evidence type="ECO:0000259" key="7">
    <source>
        <dbReference type="Pfam" id="PF03710"/>
    </source>
</evidence>
<evidence type="ECO:0000256" key="4">
    <source>
        <dbReference type="ARBA" id="ARBA00022840"/>
    </source>
</evidence>
<name>A0A2R4S934_9ACTN</name>
<evidence type="ECO:0000256" key="5">
    <source>
        <dbReference type="ARBA" id="ARBA00022842"/>
    </source>
</evidence>
<keyword evidence="2 9" id="KW-0548">Nucleotidyltransferase</keyword>
<dbReference type="CDD" id="cd05401">
    <property type="entry name" value="NT_GlnE_GlnD_like"/>
    <property type="match status" value="2"/>
</dbReference>
<dbReference type="PANTHER" id="PTHR30621">
    <property type="entry name" value="GLUTAMINE SYNTHETASE ADENYLYLTRANSFERASE"/>
    <property type="match status" value="1"/>
</dbReference>
<evidence type="ECO:0000256" key="6">
    <source>
        <dbReference type="ARBA" id="ARBA00023268"/>
    </source>
</evidence>
<sequence>MTQHPVTETGIFSRSGFTNPNRALDLVSTLKVDINQDQLIDDLSKVADPDNALLLLVRIADSKENYLRNILKDNDARLRLLQLLGSSNGLGEHLVKHPEDVEVLFQETAISSSNNKDELVDIFTQASKRSRANLVREYRKVLLGLASRDICYKWPLREVAAELADAADAILQSSLQIALDKNPELANQFNLAIIAMGKAGGQELNYVSDVDVIFTAEAKTGFDEQTAISAATKVATEVMQYISVANEGGEIWEVDAALRPEGKAGPLVRTVEQHVSYYQRWASTWEFQALLKARFSAGDLELGNKYLDQITPFVWQAASKENFVVDVQKMRKKVEENVDNRVGERELKLAPGGLRDVEFAVQLLQLVHGRSDAMVRSPNTLQALDQLATWGYIGREDAATFSTAYTFLRTLEHRIQLQKLSRTHVLPEEENELRKLGRSLGFMSESSADLEKQWRKHQLEVRRIHEKLFYRPLLNAVARLDAGSARLTISEANSRLNALGYKDPESALRHIEALTTGVSRRAVIQKTLLPVLLSWFADGPEPDVALLSFRRLSDALGSTPWFLRLLRDESAAAELMAKLLSSSRYATDLLMSAPEAVSMLGNLAELEPRTREQYENEMNSVISRHESAENIVSAARAFRRRELLRTATADLSGKLTTEQVGIALSNVYATVIDTALKGAILAVQQESGKEICTNLCVIAMGRFGGLELGYGSDADVMFVHEPKNGADQQEAERCALDIANRLRTLLMQPSVDPPLEIDADLRPEGKNGPLVRTLDSYLAYYQKWSAPWEAQALLRALPVAGDLSVGEKFIQGINKTRYPENGVSEDNLREMRRIKARMESERLPRGADVNLNTKLGRGGLSDVEWVVQLLQMQHGSKDESLRITATLPALRACVKANKISESDAKSLSEAWILATWIRNAQMLSRSKANDQIPTDINELSAIAFTLNQKSHAQLIEDYRRVTRRARLVMEKIFYGE</sequence>
<dbReference type="PANTHER" id="PTHR30621:SF0">
    <property type="entry name" value="BIFUNCTIONAL GLUTAMINE SYNTHETASE ADENYLYLTRANSFERASE_ADENYLYL-REMOVING ENZYME"/>
    <property type="match status" value="1"/>
</dbReference>
<evidence type="ECO:0000256" key="1">
    <source>
        <dbReference type="ARBA" id="ARBA00022679"/>
    </source>
</evidence>
<feature type="domain" description="PII-uridylyltransferase/Glutamine-synthetase adenylyltransferase" evidence="8">
    <location>
        <begin position="329"/>
        <end position="469"/>
    </location>
</feature>
<keyword evidence="1 9" id="KW-0808">Transferase</keyword>
<dbReference type="GO" id="GO:0008882">
    <property type="term" value="F:[glutamate-ammonia-ligase] adenylyltransferase activity"/>
    <property type="evidence" value="ECO:0007669"/>
    <property type="project" value="InterPro"/>
</dbReference>
<keyword evidence="3" id="KW-0547">Nucleotide-binding</keyword>
<dbReference type="InterPro" id="IPR005190">
    <property type="entry name" value="GlnE_rpt_dom"/>
</dbReference>
<dbReference type="AlphaFoldDB" id="A0A2R4S934"/>
<evidence type="ECO:0000256" key="2">
    <source>
        <dbReference type="ARBA" id="ARBA00022695"/>
    </source>
</evidence>
<feature type="domain" description="Glutamate-ammonia ligase adenylyltransferase repeated" evidence="7">
    <location>
        <begin position="79"/>
        <end position="307"/>
    </location>
</feature>